<dbReference type="EMBL" id="SRHE01000360">
    <property type="protein sequence ID" value="TWW09173.1"/>
    <property type="molecule type" value="Genomic_DNA"/>
</dbReference>
<keyword evidence="2" id="KW-1185">Reference proteome</keyword>
<gene>
    <name evidence="1" type="ORF">E3A20_17000</name>
</gene>
<protein>
    <submittedName>
        <fullName evidence="1">Uncharacterized protein</fullName>
    </submittedName>
</protein>
<organism evidence="1 2">
    <name type="scientific">Planctomyces bekefii</name>
    <dbReference type="NCBI Taxonomy" id="1653850"/>
    <lineage>
        <taxon>Bacteria</taxon>
        <taxon>Pseudomonadati</taxon>
        <taxon>Planctomycetota</taxon>
        <taxon>Planctomycetia</taxon>
        <taxon>Planctomycetales</taxon>
        <taxon>Planctomycetaceae</taxon>
        <taxon>Planctomyces</taxon>
    </lineage>
</organism>
<accession>A0A5C6M4Q1</accession>
<dbReference type="AlphaFoldDB" id="A0A5C6M4Q1"/>
<sequence>GTSQDLGEDANQRFADLYILRQKPTRSKVVKTTRMSSEQPL</sequence>
<evidence type="ECO:0000313" key="2">
    <source>
        <dbReference type="Proteomes" id="UP000321083"/>
    </source>
</evidence>
<dbReference type="Proteomes" id="UP000321083">
    <property type="component" value="Unassembled WGS sequence"/>
</dbReference>
<reference evidence="1 2" key="1">
    <citation type="submission" date="2019-08" db="EMBL/GenBank/DDBJ databases">
        <title>100 year-old enigma solved: identification of Planctomyces bekefii, the type genus and species of the phylum Planctomycetes.</title>
        <authorList>
            <person name="Svetlana D.N."/>
            <person name="Overmann J."/>
        </authorList>
    </citation>
    <scope>NUCLEOTIDE SEQUENCE [LARGE SCALE GENOMIC DNA]</scope>
    <source>
        <strain evidence="1">Phe10_nw2017</strain>
    </source>
</reference>
<proteinExistence type="predicted"/>
<feature type="non-terminal residue" evidence="1">
    <location>
        <position position="1"/>
    </location>
</feature>
<comment type="caution">
    <text evidence="1">The sequence shown here is derived from an EMBL/GenBank/DDBJ whole genome shotgun (WGS) entry which is preliminary data.</text>
</comment>
<evidence type="ECO:0000313" key="1">
    <source>
        <dbReference type="EMBL" id="TWW09173.1"/>
    </source>
</evidence>
<reference evidence="1 2" key="2">
    <citation type="submission" date="2019-08" db="EMBL/GenBank/DDBJ databases">
        <authorList>
            <person name="Henke P."/>
        </authorList>
    </citation>
    <scope>NUCLEOTIDE SEQUENCE [LARGE SCALE GENOMIC DNA]</scope>
    <source>
        <strain evidence="1">Phe10_nw2017</strain>
    </source>
</reference>
<name>A0A5C6M4Q1_9PLAN</name>